<feature type="compositionally biased region" description="Polar residues" evidence="1">
    <location>
        <begin position="224"/>
        <end position="233"/>
    </location>
</feature>
<dbReference type="EMBL" id="JARKIF010000002">
    <property type="protein sequence ID" value="KAJ7647841.1"/>
    <property type="molecule type" value="Genomic_DNA"/>
</dbReference>
<comment type="caution">
    <text evidence="2">The sequence shown here is derived from an EMBL/GenBank/DDBJ whole genome shotgun (WGS) entry which is preliminary data.</text>
</comment>
<dbReference type="AlphaFoldDB" id="A0AAD7FZN2"/>
<evidence type="ECO:0000313" key="2">
    <source>
        <dbReference type="EMBL" id="KAJ7647841.1"/>
    </source>
</evidence>
<feature type="region of interest" description="Disordered" evidence="1">
    <location>
        <begin position="509"/>
        <end position="546"/>
    </location>
</feature>
<feature type="region of interest" description="Disordered" evidence="1">
    <location>
        <begin position="261"/>
        <end position="280"/>
    </location>
</feature>
<evidence type="ECO:0000256" key="1">
    <source>
        <dbReference type="SAM" id="MobiDB-lite"/>
    </source>
</evidence>
<sequence length="622" mass="67817">MNDRAAEMSEPAENVTETRLQNAFKPGFLGDGFVPVDTTAPRHAWLLVRRQSLADLLWVWIEDDASSLLRLCLTVKWSSMLRPPEHGWQVVPPQWWRIPYTAVSWAYQDAAVAHKVAPSTASLFHIRSDDLHDEDISTELNPHLVGCQSALDAVESYEANVGFDWPPPPEMDVQAHPDLTVVRKEEHVAVAKEQWDGLVRVLTGGLSIADCHHDSDDDDSLSDVQRSTSSIDLTDSERSVLSLPMPATPTARRSFANILVKRPSASRSSSHSSERSPHRLNAAASAFVPSPSKPRLQQSPVHSRTPSPPSPTFNTTFVFPSLNTPAVKIAKDEQGFYYEVPAPAPVHSHSRSSSSSNSLLPGFLHPRRRTPTSKTRAIVDRLKSGTPAESAAREPVKSPPPLELSTLAKRKPRLSLSEDGDAEDDGGWICMDEGVAAAAAATAATPDNAKTRRTRDLFLALTRRRANSSPTRSSAVEAIKVELPSPLPTSASDDGDGWIEGNALLLPPEPVKIKAPSPSPVRKVVPLPKPTTAPPRPRRTKRAPPPVPVPVPVPVFGHPPPPPLPGMWYYAPHPQQYAATAQAQAYMHMQHCTAGTSPDAHAARATRVGSHAHAPRECEQYW</sequence>
<accession>A0AAD7FZN2</accession>
<feature type="region of interest" description="Disordered" evidence="1">
    <location>
        <begin position="345"/>
        <end position="425"/>
    </location>
</feature>
<evidence type="ECO:0000313" key="3">
    <source>
        <dbReference type="Proteomes" id="UP001221142"/>
    </source>
</evidence>
<feature type="region of interest" description="Disordered" evidence="1">
    <location>
        <begin position="287"/>
        <end position="315"/>
    </location>
</feature>
<dbReference type="Proteomes" id="UP001221142">
    <property type="component" value="Unassembled WGS sequence"/>
</dbReference>
<feature type="region of interest" description="Disordered" evidence="1">
    <location>
        <begin position="213"/>
        <end position="247"/>
    </location>
</feature>
<gene>
    <name evidence="2" type="ORF">FB45DRAFT_860893</name>
</gene>
<proteinExistence type="predicted"/>
<name>A0AAD7FZN2_9AGAR</name>
<reference evidence="2" key="1">
    <citation type="submission" date="2023-03" db="EMBL/GenBank/DDBJ databases">
        <title>Massive genome expansion in bonnet fungi (Mycena s.s.) driven by repeated elements and novel gene families across ecological guilds.</title>
        <authorList>
            <consortium name="Lawrence Berkeley National Laboratory"/>
            <person name="Harder C.B."/>
            <person name="Miyauchi S."/>
            <person name="Viragh M."/>
            <person name="Kuo A."/>
            <person name="Thoen E."/>
            <person name="Andreopoulos B."/>
            <person name="Lu D."/>
            <person name="Skrede I."/>
            <person name="Drula E."/>
            <person name="Henrissat B."/>
            <person name="Morin E."/>
            <person name="Kohler A."/>
            <person name="Barry K."/>
            <person name="LaButti K."/>
            <person name="Morin E."/>
            <person name="Salamov A."/>
            <person name="Lipzen A."/>
            <person name="Mereny Z."/>
            <person name="Hegedus B."/>
            <person name="Baldrian P."/>
            <person name="Stursova M."/>
            <person name="Weitz H."/>
            <person name="Taylor A."/>
            <person name="Grigoriev I.V."/>
            <person name="Nagy L.G."/>
            <person name="Martin F."/>
            <person name="Kauserud H."/>
        </authorList>
    </citation>
    <scope>NUCLEOTIDE SEQUENCE</scope>
    <source>
        <strain evidence="2">9284</strain>
    </source>
</reference>
<feature type="compositionally biased region" description="Low complexity" evidence="1">
    <location>
        <begin position="262"/>
        <end position="271"/>
    </location>
</feature>
<keyword evidence="3" id="KW-1185">Reference proteome</keyword>
<protein>
    <submittedName>
        <fullName evidence="2">Uncharacterized protein</fullName>
    </submittedName>
</protein>
<organism evidence="2 3">
    <name type="scientific">Roridomyces roridus</name>
    <dbReference type="NCBI Taxonomy" id="1738132"/>
    <lineage>
        <taxon>Eukaryota</taxon>
        <taxon>Fungi</taxon>
        <taxon>Dikarya</taxon>
        <taxon>Basidiomycota</taxon>
        <taxon>Agaricomycotina</taxon>
        <taxon>Agaricomycetes</taxon>
        <taxon>Agaricomycetidae</taxon>
        <taxon>Agaricales</taxon>
        <taxon>Marasmiineae</taxon>
        <taxon>Mycenaceae</taxon>
        <taxon>Roridomyces</taxon>
    </lineage>
</organism>